<name>A0A0C9QEN7_9HYME</name>
<gene>
    <name evidence="1" type="primary">accA</name>
    <name evidence="1" type="ORF">g.14690</name>
</gene>
<dbReference type="AlphaFoldDB" id="A0A0C9QEN7"/>
<accession>A0A0C9QEN7</accession>
<organism evidence="1">
    <name type="scientific">Fopius arisanus</name>
    <dbReference type="NCBI Taxonomy" id="64838"/>
    <lineage>
        <taxon>Eukaryota</taxon>
        <taxon>Metazoa</taxon>
        <taxon>Ecdysozoa</taxon>
        <taxon>Arthropoda</taxon>
        <taxon>Hexapoda</taxon>
        <taxon>Insecta</taxon>
        <taxon>Pterygota</taxon>
        <taxon>Neoptera</taxon>
        <taxon>Endopterygota</taxon>
        <taxon>Hymenoptera</taxon>
        <taxon>Apocrita</taxon>
        <taxon>Ichneumonoidea</taxon>
        <taxon>Braconidae</taxon>
        <taxon>Opiinae</taxon>
        <taxon>Fopius</taxon>
    </lineage>
</organism>
<reference evidence="1" key="1">
    <citation type="submission" date="2015-01" db="EMBL/GenBank/DDBJ databases">
        <title>Transcriptome Assembly of Fopius arisanus.</title>
        <authorList>
            <person name="Geib S."/>
        </authorList>
    </citation>
    <scope>NUCLEOTIDE SEQUENCE</scope>
</reference>
<protein>
    <submittedName>
        <fullName evidence="1">AccA protein</fullName>
    </submittedName>
</protein>
<proteinExistence type="predicted"/>
<sequence length="220" mass="23950">FCSVSLFHEPLAGEKHHCRRKCRRGRQEISPREAQEENCKPQKVHSAEFSKLEIDLVTMCDKSLFACNIAAATATGIAIALLSLCATASAAAANDTYVSSAAAAGSSAVPPPDEALIIATEVQQFTSAALLKIDNVLVHKLPKRMHDEGEALRAEAVQQFEQCAQLATSKEQIWRFKECGAEELGRVMQRLGLLIEQAYSGGPSVAGHAFWWRLLKLVGF</sequence>
<feature type="non-terminal residue" evidence="1">
    <location>
        <position position="1"/>
    </location>
</feature>
<dbReference type="EMBL" id="GBYB01001739">
    <property type="protein sequence ID" value="JAG71506.1"/>
    <property type="molecule type" value="Transcribed_RNA"/>
</dbReference>
<evidence type="ECO:0000313" key="1">
    <source>
        <dbReference type="EMBL" id="JAG71506.1"/>
    </source>
</evidence>